<evidence type="ECO:0000313" key="1">
    <source>
        <dbReference type="EMBL" id="EMI17073.1"/>
    </source>
</evidence>
<protein>
    <submittedName>
        <fullName evidence="1">Uncharacterized protein</fullName>
    </submittedName>
</protein>
<keyword evidence="2" id="KW-1185">Reference proteome</keyword>
<dbReference type="Proteomes" id="UP000011991">
    <property type="component" value="Unassembled WGS sequence"/>
</dbReference>
<evidence type="ECO:0000313" key="2">
    <source>
        <dbReference type="Proteomes" id="UP000011991"/>
    </source>
</evidence>
<dbReference type="OrthoDB" id="9979428at2"/>
<comment type="caution">
    <text evidence="1">The sequence shown here is derived from an EMBL/GenBank/DDBJ whole genome shotgun (WGS) entry which is preliminary data.</text>
</comment>
<dbReference type="PATRIC" id="fig|1265738.3.peg.5989"/>
<reference evidence="1 2" key="1">
    <citation type="journal article" date="2013" name="Mar. Genomics">
        <title>Expression of sulfatases in Rhodopirellula baltica and the diversity of sulfatases in the genus Rhodopirellula.</title>
        <authorList>
            <person name="Wegner C.E."/>
            <person name="Richter-Heitmann T."/>
            <person name="Klindworth A."/>
            <person name="Klockow C."/>
            <person name="Richter M."/>
            <person name="Achstetter T."/>
            <person name="Glockner F.O."/>
            <person name="Harder J."/>
        </authorList>
    </citation>
    <scope>NUCLEOTIDE SEQUENCE [LARGE SCALE GENOMIC DNA]</scope>
    <source>
        <strain evidence="1 2">SM1</strain>
    </source>
</reference>
<proteinExistence type="predicted"/>
<dbReference type="EMBL" id="ANOG01000866">
    <property type="protein sequence ID" value="EMI17073.1"/>
    <property type="molecule type" value="Genomic_DNA"/>
</dbReference>
<dbReference type="AlphaFoldDB" id="M5RC59"/>
<accession>M5RC59</accession>
<organism evidence="1 2">
    <name type="scientific">Rhodopirellula maiorica SM1</name>
    <dbReference type="NCBI Taxonomy" id="1265738"/>
    <lineage>
        <taxon>Bacteria</taxon>
        <taxon>Pseudomonadati</taxon>
        <taxon>Planctomycetota</taxon>
        <taxon>Planctomycetia</taxon>
        <taxon>Pirellulales</taxon>
        <taxon>Pirellulaceae</taxon>
        <taxon>Novipirellula</taxon>
    </lineage>
</organism>
<sequence>MPAFEPDDLKTKPGFWRFTHNDIEFVARGDDSRYAALLDVASVLNDLDAQCLKLLRDFMKHAGTFELDSVEVPESPHDDGASVSLRYNFVADADAHEFGYTYFDVWLGRQSEPLPPFWPFKFVVGFH</sequence>
<name>M5RC59_9BACT</name>
<dbReference type="RefSeq" id="WP_008704900.1">
    <property type="nucleotide sequence ID" value="NZ_ANOG01000866.1"/>
</dbReference>
<gene>
    <name evidence="1" type="ORF">RMSM_06002</name>
</gene>